<keyword evidence="1" id="KW-0812">Transmembrane</keyword>
<dbReference type="RefSeq" id="WP_131361902.1">
    <property type="nucleotide sequence ID" value="NZ_SJKB01000010.1"/>
</dbReference>
<comment type="caution">
    <text evidence="2">The sequence shown here is derived from an EMBL/GenBank/DDBJ whole genome shotgun (WGS) entry which is preliminary data.</text>
</comment>
<keyword evidence="1" id="KW-0472">Membrane</keyword>
<keyword evidence="3" id="KW-1185">Reference proteome</keyword>
<feature type="transmembrane region" description="Helical" evidence="1">
    <location>
        <begin position="70"/>
        <end position="90"/>
    </location>
</feature>
<dbReference type="EMBL" id="SJKB01000010">
    <property type="protein sequence ID" value="TCC57553.1"/>
    <property type="molecule type" value="Genomic_DNA"/>
</dbReference>
<protein>
    <submittedName>
        <fullName evidence="2">Uncharacterized protein</fullName>
    </submittedName>
</protein>
<keyword evidence="1" id="KW-1133">Transmembrane helix</keyword>
<gene>
    <name evidence="2" type="ORF">E0H73_29720</name>
</gene>
<feature type="transmembrane region" description="Helical" evidence="1">
    <location>
        <begin position="38"/>
        <end position="58"/>
    </location>
</feature>
<name>A0A4R0KB83_9ACTN</name>
<organism evidence="2 3">
    <name type="scientific">Kribbella pittospori</name>
    <dbReference type="NCBI Taxonomy" id="722689"/>
    <lineage>
        <taxon>Bacteria</taxon>
        <taxon>Bacillati</taxon>
        <taxon>Actinomycetota</taxon>
        <taxon>Actinomycetes</taxon>
        <taxon>Propionibacteriales</taxon>
        <taxon>Kribbellaceae</taxon>
        <taxon>Kribbella</taxon>
    </lineage>
</organism>
<accession>A0A4R0KB83</accession>
<dbReference type="AlphaFoldDB" id="A0A4R0KB83"/>
<feature type="transmembrane region" description="Helical" evidence="1">
    <location>
        <begin position="12"/>
        <end position="32"/>
    </location>
</feature>
<proteinExistence type="predicted"/>
<dbReference type="Proteomes" id="UP000291144">
    <property type="component" value="Unassembled WGS sequence"/>
</dbReference>
<feature type="transmembrane region" description="Helical" evidence="1">
    <location>
        <begin position="96"/>
        <end position="114"/>
    </location>
</feature>
<reference evidence="2 3" key="1">
    <citation type="submission" date="2019-02" db="EMBL/GenBank/DDBJ databases">
        <title>Kribbella capetownensis sp. nov. and Kribbella speibonae sp. nov., isolated from soil.</title>
        <authorList>
            <person name="Curtis S.M."/>
            <person name="Norton I."/>
            <person name="Everest G.J."/>
            <person name="Meyers P.R."/>
        </authorList>
    </citation>
    <scope>NUCLEOTIDE SEQUENCE [LARGE SCALE GENOMIC DNA]</scope>
    <source>
        <strain evidence="2 3">NRRL B-24813</strain>
    </source>
</reference>
<evidence type="ECO:0000313" key="3">
    <source>
        <dbReference type="Proteomes" id="UP000291144"/>
    </source>
</evidence>
<sequence>MLERVGLRYSQIWRTAAGLLAAIGVIASLVFVSPATNLVAFLISTLTVGAVYFSFGLARELPPAELIRAAPRWGGLGGLLVLATCGYGAAVGAETLVLLALLVATSPPIVVRIWPIPKPAREAAPERHPEVESIDEGTIVRLDVVAPTLRDLTDEELCLAWRRSFRQLQSSTGRELRLGVADVRRAYLDELERRQPEAFAAWLASGPRAAGDPARFFTHRAEH</sequence>
<evidence type="ECO:0000256" key="1">
    <source>
        <dbReference type="SAM" id="Phobius"/>
    </source>
</evidence>
<evidence type="ECO:0000313" key="2">
    <source>
        <dbReference type="EMBL" id="TCC57553.1"/>
    </source>
</evidence>
<dbReference type="OrthoDB" id="3827100at2"/>